<reference evidence="2 3" key="1">
    <citation type="submission" date="2020-06" db="EMBL/GenBank/DDBJ databases">
        <title>Genome mining for natural products.</title>
        <authorList>
            <person name="Zhang B."/>
            <person name="Shi J."/>
            <person name="Ge H."/>
        </authorList>
    </citation>
    <scope>NUCLEOTIDE SEQUENCE [LARGE SCALE GENOMIC DNA]</scope>
    <source>
        <strain evidence="2 3">NA02069</strain>
    </source>
</reference>
<dbReference type="Gene3D" id="3.20.20.80">
    <property type="entry name" value="Glycosidases"/>
    <property type="match status" value="1"/>
</dbReference>
<dbReference type="AlphaFoldDB" id="A0A7H8TG48"/>
<dbReference type="PANTHER" id="PTHR12631">
    <property type="entry name" value="ALPHA-L-IDURONIDASE"/>
    <property type="match status" value="1"/>
</dbReference>
<evidence type="ECO:0000256" key="1">
    <source>
        <dbReference type="SAM" id="SignalP"/>
    </source>
</evidence>
<evidence type="ECO:0008006" key="4">
    <source>
        <dbReference type="Google" id="ProtNLM"/>
    </source>
</evidence>
<keyword evidence="1" id="KW-0732">Signal</keyword>
<organism evidence="2 3">
    <name type="scientific">Streptomyces chartreusis</name>
    <dbReference type="NCBI Taxonomy" id="1969"/>
    <lineage>
        <taxon>Bacteria</taxon>
        <taxon>Bacillati</taxon>
        <taxon>Actinomycetota</taxon>
        <taxon>Actinomycetes</taxon>
        <taxon>Kitasatosporales</taxon>
        <taxon>Streptomycetaceae</taxon>
        <taxon>Streptomyces</taxon>
    </lineage>
</organism>
<dbReference type="InterPro" id="IPR006311">
    <property type="entry name" value="TAT_signal"/>
</dbReference>
<name>A0A7H8TG48_STRCX</name>
<feature type="chain" id="PRO_5038335853" description="Asl1-like glycosyl hydrolase catalytic domain-containing protein" evidence="1">
    <location>
        <begin position="31"/>
        <end position="805"/>
    </location>
</feature>
<proteinExistence type="predicted"/>
<dbReference type="SUPFAM" id="SSF51445">
    <property type="entry name" value="(Trans)glycosidases"/>
    <property type="match status" value="1"/>
</dbReference>
<accession>A0A7H8TG48</accession>
<keyword evidence="3" id="KW-1185">Reference proteome</keyword>
<feature type="signal peptide" evidence="1">
    <location>
        <begin position="1"/>
        <end position="30"/>
    </location>
</feature>
<dbReference type="GO" id="GO:0004553">
    <property type="term" value="F:hydrolase activity, hydrolyzing O-glycosyl compounds"/>
    <property type="evidence" value="ECO:0007669"/>
    <property type="project" value="TreeGrafter"/>
</dbReference>
<dbReference type="InterPro" id="IPR017853">
    <property type="entry name" value="GH"/>
</dbReference>
<evidence type="ECO:0000313" key="2">
    <source>
        <dbReference type="EMBL" id="QKZ20970.1"/>
    </source>
</evidence>
<protein>
    <recommendedName>
        <fullName evidence="4">Asl1-like glycosyl hydrolase catalytic domain-containing protein</fullName>
    </recommendedName>
</protein>
<gene>
    <name evidence="2" type="ORF">HUT05_28670</name>
</gene>
<dbReference type="PROSITE" id="PS51318">
    <property type="entry name" value="TAT"/>
    <property type="match status" value="1"/>
</dbReference>
<dbReference type="Proteomes" id="UP000509418">
    <property type="component" value="Chromosome"/>
</dbReference>
<sequence length="805" mass="85774">MDFNRRTAMAAGLGAAATAAVGAGSASVRAAGPSTITIPGESPTSTNIPVARDRRASGGRYLALLTAERPPSEKGWYATYRVHVPRSGVYALTAVAVAPVETPHTEAVGSYLQLSVDGGPFREVAGSQPDWYGSQAAWGDLSEMNLGEVELREGDGAFSLRVVEPTVLDNRIVYVLSLDHLVLRPLPGGPALRTAAVPRHRAGEPARLRLSLNARATRPHPVHYAVTDYHGQRVAAGCAAVPAGRRTTTVTLPADLPPGHYRIHADDDVTSTFARLPVRRAVTRTGTADNPFGVNVWASSLVPPSRLDEFAAALRDMGAGWVRDGQSWPAAEPAPGAYDTAHHDRVTRTLRARGLAVLDVLSPAPEWAMTDASLPLPADLRHAYRYARRLALAAPEALQLSNEPDVDTTRSTGDAHAAFVKATALGIKDARAEPPLVVLPGIAQSGPFQDLMLANDVVRYADVWAFHGYPDPADQDDPEFPGAAEEQHALARRQGAGDTPLWMTECGAFLTTPSDLTPAQERVQARYLVRSMVEGLAAGNARQFWFAAPPLHDDGVWFGLLDRDFGPLPAYSAFATLTALLGAARFAGPVPRLPTGVRGFRFDDGCGQQVSVLWAMARHTRVSAPGVAYDIMGRRIERSGPAVVASPDPVYVVSRGAAASARVRGAADALRRPGRGSLSPAEHIVLSQRYAARNAAPGKEDGDAPPPHGYRLGRRTRMSLDVYNFGDRGRYVTVAAEPMGAGWSVRPVSVADTRVWVPAGGRVGVEFSVEAGRSVRRRVDRRLVFGARLDGGGVVPGSVALAHLK</sequence>
<dbReference type="InterPro" id="IPR051923">
    <property type="entry name" value="Glycosyl_Hydrolase_39"/>
</dbReference>
<dbReference type="PANTHER" id="PTHR12631:SF10">
    <property type="entry name" value="BETA-XYLOSIDASE-LIKE PROTEIN-RELATED"/>
    <property type="match status" value="1"/>
</dbReference>
<dbReference type="RefSeq" id="WP_176576786.1">
    <property type="nucleotide sequence ID" value="NZ_CBDRGH010000021.1"/>
</dbReference>
<evidence type="ECO:0000313" key="3">
    <source>
        <dbReference type="Proteomes" id="UP000509418"/>
    </source>
</evidence>
<dbReference type="Gene3D" id="2.60.120.260">
    <property type="entry name" value="Galactose-binding domain-like"/>
    <property type="match status" value="1"/>
</dbReference>
<dbReference type="EMBL" id="CP056041">
    <property type="protein sequence ID" value="QKZ20970.1"/>
    <property type="molecule type" value="Genomic_DNA"/>
</dbReference>